<dbReference type="InterPro" id="IPR011009">
    <property type="entry name" value="Kinase-like_dom_sf"/>
</dbReference>
<dbReference type="InterPro" id="IPR000719">
    <property type="entry name" value="Prot_kinase_dom"/>
</dbReference>
<dbReference type="SUPFAM" id="SSF56112">
    <property type="entry name" value="Protein kinase-like (PK-like)"/>
    <property type="match status" value="1"/>
</dbReference>
<feature type="domain" description="Protein kinase" evidence="2">
    <location>
        <begin position="110"/>
        <end position="192"/>
    </location>
</feature>
<dbReference type="Gene3D" id="1.10.510.10">
    <property type="entry name" value="Transferase(Phosphotransferase) domain 1"/>
    <property type="match status" value="1"/>
</dbReference>
<dbReference type="GO" id="GO:0004672">
    <property type="term" value="F:protein kinase activity"/>
    <property type="evidence" value="ECO:0007669"/>
    <property type="project" value="InterPro"/>
</dbReference>
<evidence type="ECO:0000256" key="1">
    <source>
        <dbReference type="SAM" id="SignalP"/>
    </source>
</evidence>
<dbReference type="PROSITE" id="PS50011">
    <property type="entry name" value="PROTEIN_KINASE_DOM"/>
    <property type="match status" value="1"/>
</dbReference>
<feature type="signal peptide" evidence="1">
    <location>
        <begin position="1"/>
        <end position="20"/>
    </location>
</feature>
<feature type="chain" id="PRO_5002027321" evidence="1">
    <location>
        <begin position="21"/>
        <end position="192"/>
    </location>
</feature>
<evidence type="ECO:0000313" key="3">
    <source>
        <dbReference type="EMBL" id="AIG55695.1"/>
    </source>
</evidence>
<dbReference type="EMBL" id="KM038234">
    <property type="protein sequence ID" value="AIG55695.1"/>
    <property type="molecule type" value="Genomic_DNA"/>
</dbReference>
<dbReference type="AlphaFoldDB" id="A0A0A7CMK7"/>
<feature type="non-terminal residue" evidence="3">
    <location>
        <position position="192"/>
    </location>
</feature>
<name>A0A0A7CMK7_9STRA</name>
<reference evidence="3" key="1">
    <citation type="journal article" date="2014" name="Genome Biol. Evol.">
        <title>The secreted proteins of Achlya hypogyna and Thraustotheca clavata identify the ancestral oomycete secretome and reveal gene acquisitions by horizontal gene transfer.</title>
        <authorList>
            <person name="Misner I."/>
            <person name="Blouin N."/>
            <person name="Leonard G."/>
            <person name="Richards T.A."/>
            <person name="Lane C.E."/>
        </authorList>
    </citation>
    <scope>NUCLEOTIDE SEQUENCE</scope>
    <source>
        <strain evidence="3">ATCC 34112</strain>
    </source>
</reference>
<sequence length="192" mass="21373">MKELFTILVVLLLFGHQAFHIISVSQSRNYIHDSTAHVTKKVSFADFQTLFNMLLSLYLTLDALQHHNSVFSPFLAIAPWIRIKQPPCYADVTYLVKAFSPLSLGGAYNVETNTKLGSGASGSVYLATQKITQHRVAVNRFLCDDESKKDFRHELVNLRILCGHPNVASVLANYGDLQSYVETDGPLTEDAA</sequence>
<proteinExistence type="predicted"/>
<organism evidence="3">
    <name type="scientific">Thraustotheca clavata</name>
    <dbReference type="NCBI Taxonomy" id="74557"/>
    <lineage>
        <taxon>Eukaryota</taxon>
        <taxon>Sar</taxon>
        <taxon>Stramenopiles</taxon>
        <taxon>Oomycota</taxon>
        <taxon>Saprolegniomycetes</taxon>
        <taxon>Saprolegniales</taxon>
        <taxon>Achlyaceae</taxon>
        <taxon>Thraustotheca</taxon>
    </lineage>
</organism>
<evidence type="ECO:0000259" key="2">
    <source>
        <dbReference type="PROSITE" id="PS50011"/>
    </source>
</evidence>
<protein>
    <submittedName>
        <fullName evidence="3">Secreted protein</fullName>
    </submittedName>
</protein>
<keyword evidence="1" id="KW-0732">Signal</keyword>
<dbReference type="GO" id="GO:0005524">
    <property type="term" value="F:ATP binding"/>
    <property type="evidence" value="ECO:0007669"/>
    <property type="project" value="InterPro"/>
</dbReference>
<accession>A0A0A7CMK7</accession>